<gene>
    <name evidence="5" type="ORF">HNQ60_001405</name>
</gene>
<feature type="domain" description="Carboxylesterase type B" evidence="4">
    <location>
        <begin position="36"/>
        <end position="504"/>
    </location>
</feature>
<dbReference type="InterPro" id="IPR029058">
    <property type="entry name" value="AB_hydrolase_fold"/>
</dbReference>
<dbReference type="Gene3D" id="3.40.50.1820">
    <property type="entry name" value="alpha/beta hydrolase"/>
    <property type="match status" value="1"/>
</dbReference>
<dbReference type="PANTHER" id="PTHR43142">
    <property type="entry name" value="CARBOXYLIC ESTER HYDROLASE"/>
    <property type="match status" value="1"/>
</dbReference>
<keyword evidence="6" id="KW-1185">Reference proteome</keyword>
<dbReference type="SUPFAM" id="SSF53474">
    <property type="entry name" value="alpha/beta-Hydrolases"/>
    <property type="match status" value="1"/>
</dbReference>
<feature type="signal peptide" evidence="3">
    <location>
        <begin position="1"/>
        <end position="29"/>
    </location>
</feature>
<name>A0A841HHR8_9GAMM</name>
<dbReference type="Proteomes" id="UP000588068">
    <property type="component" value="Unassembled WGS sequence"/>
</dbReference>
<evidence type="ECO:0000313" key="5">
    <source>
        <dbReference type="EMBL" id="MBB6092527.1"/>
    </source>
</evidence>
<evidence type="ECO:0000256" key="3">
    <source>
        <dbReference type="RuleBase" id="RU361235"/>
    </source>
</evidence>
<dbReference type="InterPro" id="IPR006311">
    <property type="entry name" value="TAT_signal"/>
</dbReference>
<dbReference type="AlphaFoldDB" id="A0A841HHR8"/>
<comment type="similarity">
    <text evidence="1 3">Belongs to the type-B carboxylesterase/lipase family.</text>
</comment>
<dbReference type="InterPro" id="IPR002018">
    <property type="entry name" value="CarbesteraseB"/>
</dbReference>
<protein>
    <recommendedName>
        <fullName evidence="3">Carboxylic ester hydrolase</fullName>
        <ecNumber evidence="3">3.1.1.-</ecNumber>
    </recommendedName>
</protein>
<dbReference type="PANTHER" id="PTHR43142:SF1">
    <property type="entry name" value="CARBOXYLIC ESTER HYDROLASE"/>
    <property type="match status" value="1"/>
</dbReference>
<dbReference type="Pfam" id="PF00135">
    <property type="entry name" value="COesterase"/>
    <property type="match status" value="1"/>
</dbReference>
<evidence type="ECO:0000313" key="6">
    <source>
        <dbReference type="Proteomes" id="UP000588068"/>
    </source>
</evidence>
<accession>A0A841HHR8</accession>
<keyword evidence="3" id="KW-0732">Signal</keyword>
<dbReference type="PROSITE" id="PS51318">
    <property type="entry name" value="TAT"/>
    <property type="match status" value="1"/>
</dbReference>
<dbReference type="EMBL" id="JACHHZ010000002">
    <property type="protein sequence ID" value="MBB6092527.1"/>
    <property type="molecule type" value="Genomic_DNA"/>
</dbReference>
<sequence length="528" mass="57227">MSSTRVTRRDVLRGVSAGALAAFSSFAFAATRYATATTRSGKVHGSVEQGVHVFKGIPYGADTSSRRFRPALAPVAWKRARDALEYGPACPQPGLAEPMSEDCLVLNVWTPALRDGAKRAVMVYFHGGEFSSGSGSSAIYDGTRLCHRGDVVVVTVNHRLNAFGHLYLGRLRGAEYEASGNVGLLDLVQALTWVRDHAAEFGGNPDCVMVFGQSGGGAKIATLMAMPAARGLFHRAATMSGQQITAAGPRSSTLRASAYLDALKIPAADLARIDTIAIADLVAATRAPDATMIGRALYFGPVLDQVSLPRHPFYPDAPPQSAQIPMIIGNTRDETRAFLGNEPGIQQLRWEELPQRLLPHLHVDISPEYVVAEYRRLYPQYTATEVFFAATTAGRSWRGAVIEAELRAAQGSPVFAYQLNYRSPLDGGRYGAMHTMDIPLVFDNIAQAGSQTGASAEAQRTADQMSDAFIAFARTGSPNHSTLPQWRPYELDRRSTMVFDAQSQLVDDPRGAERKLFASVPYIQRGTY</sequence>
<feature type="chain" id="PRO_5033096594" description="Carboxylic ester hydrolase" evidence="3">
    <location>
        <begin position="30"/>
        <end position="528"/>
    </location>
</feature>
<dbReference type="PROSITE" id="PS00122">
    <property type="entry name" value="CARBOXYLESTERASE_B_1"/>
    <property type="match status" value="1"/>
</dbReference>
<dbReference type="EC" id="3.1.1.-" evidence="3"/>
<dbReference type="InterPro" id="IPR019826">
    <property type="entry name" value="Carboxylesterase_B_AS"/>
</dbReference>
<organism evidence="5 6">
    <name type="scientific">Povalibacter uvarum</name>
    <dbReference type="NCBI Taxonomy" id="732238"/>
    <lineage>
        <taxon>Bacteria</taxon>
        <taxon>Pseudomonadati</taxon>
        <taxon>Pseudomonadota</taxon>
        <taxon>Gammaproteobacteria</taxon>
        <taxon>Steroidobacterales</taxon>
        <taxon>Steroidobacteraceae</taxon>
        <taxon>Povalibacter</taxon>
    </lineage>
</organism>
<evidence type="ECO:0000256" key="2">
    <source>
        <dbReference type="ARBA" id="ARBA00022801"/>
    </source>
</evidence>
<evidence type="ECO:0000256" key="1">
    <source>
        <dbReference type="ARBA" id="ARBA00005964"/>
    </source>
</evidence>
<proteinExistence type="inferred from homology"/>
<keyword evidence="2 3" id="KW-0378">Hydrolase</keyword>
<reference evidence="5 6" key="1">
    <citation type="submission" date="2020-08" db="EMBL/GenBank/DDBJ databases">
        <title>Genomic Encyclopedia of Type Strains, Phase IV (KMG-IV): sequencing the most valuable type-strain genomes for metagenomic binning, comparative biology and taxonomic classification.</title>
        <authorList>
            <person name="Goeker M."/>
        </authorList>
    </citation>
    <scope>NUCLEOTIDE SEQUENCE [LARGE SCALE GENOMIC DNA]</scope>
    <source>
        <strain evidence="5 6">DSM 26723</strain>
    </source>
</reference>
<comment type="caution">
    <text evidence="5">The sequence shown here is derived from an EMBL/GenBank/DDBJ whole genome shotgun (WGS) entry which is preliminary data.</text>
</comment>
<dbReference type="GO" id="GO:0016787">
    <property type="term" value="F:hydrolase activity"/>
    <property type="evidence" value="ECO:0007669"/>
    <property type="project" value="UniProtKB-KW"/>
</dbReference>
<evidence type="ECO:0000259" key="4">
    <source>
        <dbReference type="Pfam" id="PF00135"/>
    </source>
</evidence>